<feature type="transmembrane region" description="Helical" evidence="1">
    <location>
        <begin position="474"/>
        <end position="497"/>
    </location>
</feature>
<gene>
    <name evidence="3" type="ORF">BcabD6B2_38990</name>
</gene>
<feature type="transmembrane region" description="Helical" evidence="1">
    <location>
        <begin position="235"/>
        <end position="255"/>
    </location>
</feature>
<feature type="transmembrane region" description="Helical" evidence="1">
    <location>
        <begin position="97"/>
        <end position="117"/>
    </location>
</feature>
<dbReference type="EMBL" id="BPLF01000003">
    <property type="protein sequence ID" value="GIX64464.1"/>
    <property type="molecule type" value="Genomic_DNA"/>
</dbReference>
<proteinExistence type="predicted"/>
<feature type="chain" id="PRO_5043842508" evidence="2">
    <location>
        <begin position="18"/>
        <end position="498"/>
    </location>
</feature>
<comment type="caution">
    <text evidence="3">The sequence shown here is derived from an EMBL/GenBank/DDBJ whole genome shotgun (WGS) entry which is preliminary data.</text>
</comment>
<accession>A0AAV4LWK9</accession>
<feature type="transmembrane region" description="Helical" evidence="1">
    <location>
        <begin position="410"/>
        <end position="433"/>
    </location>
</feature>
<keyword evidence="2" id="KW-0732">Signal</keyword>
<name>A0AAV4LWK9_BABCB</name>
<evidence type="ECO:0000313" key="3">
    <source>
        <dbReference type="EMBL" id="GIX64464.1"/>
    </source>
</evidence>
<dbReference type="GeneID" id="94195945"/>
<feature type="transmembrane region" description="Helical" evidence="1">
    <location>
        <begin position="138"/>
        <end position="157"/>
    </location>
</feature>
<dbReference type="AlphaFoldDB" id="A0AAV4LWK9"/>
<evidence type="ECO:0000256" key="1">
    <source>
        <dbReference type="SAM" id="Phobius"/>
    </source>
</evidence>
<evidence type="ECO:0000256" key="2">
    <source>
        <dbReference type="SAM" id="SignalP"/>
    </source>
</evidence>
<dbReference type="Proteomes" id="UP001497744">
    <property type="component" value="Unassembled WGS sequence"/>
</dbReference>
<keyword evidence="4" id="KW-1185">Reference proteome</keyword>
<dbReference type="RefSeq" id="XP_067716533.1">
    <property type="nucleotide sequence ID" value="XM_067860432.1"/>
</dbReference>
<reference evidence="3 4" key="1">
    <citation type="submission" date="2021-06" db="EMBL/GenBank/DDBJ databases">
        <title>Genome sequence of Babesia caballi.</title>
        <authorList>
            <person name="Yamagishi J."/>
            <person name="Kidaka T."/>
            <person name="Ochi A."/>
        </authorList>
    </citation>
    <scope>NUCLEOTIDE SEQUENCE [LARGE SCALE GENOMIC DNA]</scope>
    <source>
        <strain evidence="3">USDA-D6B2</strain>
    </source>
</reference>
<keyword evidence="1" id="KW-0812">Transmembrane</keyword>
<sequence>MERTFALILCFCRFVLSLTQFSVATDTFVIMNELNRMHGDDHDVGLTNLAETAVDYDWVPTFPQDAKTPPNYGTNKLFNYFIIRLIRYLHRQLGQLVLYPACISLFFMTVLSVYNLFEIFQTKWSQSKVQKVGTWLQTTLYSLTFTVITLQCVTLIYEGSEISFMEVMYPHLFSSRADTQNLPSLLLKTGVRSLRGRLVACIFFNLGSLVPDTYLILMRTLHPLRLYVIVNGMKVASSVLTFGAFIMMWIVRFYITASMDPKLMGDRTTIKFMQNDPLVNVEDHYPVMRWAVSHPVNTAYISDERTYLPVFDFKDNLYSRSERTVESMKSNTQLKLTVPTFLNSTTAKPAQADVEFQTNLTMYAFVRSSFSQLRTVLKVTFYMALYFGVASFALAVYGFILVIRRHKLILYVNFLVDFVAIVLHCCHILMALYSMNGVDFFCDIKDYMPASKVLNFEALAVATWMCRAKSLCTLIFSMNIVQILLFLSDIIVLYLLWK</sequence>
<organism evidence="3 4">
    <name type="scientific">Babesia caballi</name>
    <dbReference type="NCBI Taxonomy" id="5871"/>
    <lineage>
        <taxon>Eukaryota</taxon>
        <taxon>Sar</taxon>
        <taxon>Alveolata</taxon>
        <taxon>Apicomplexa</taxon>
        <taxon>Aconoidasida</taxon>
        <taxon>Piroplasmida</taxon>
        <taxon>Babesiidae</taxon>
        <taxon>Babesia</taxon>
    </lineage>
</organism>
<feature type="transmembrane region" description="Helical" evidence="1">
    <location>
        <begin position="194"/>
        <end position="215"/>
    </location>
</feature>
<protein>
    <submittedName>
        <fullName evidence="3">HEAT repeat-containing protein 1</fullName>
    </submittedName>
</protein>
<keyword evidence="1" id="KW-0472">Membrane</keyword>
<evidence type="ECO:0000313" key="4">
    <source>
        <dbReference type="Proteomes" id="UP001497744"/>
    </source>
</evidence>
<feature type="signal peptide" evidence="2">
    <location>
        <begin position="1"/>
        <end position="17"/>
    </location>
</feature>
<keyword evidence="1" id="KW-1133">Transmembrane helix</keyword>
<feature type="transmembrane region" description="Helical" evidence="1">
    <location>
        <begin position="379"/>
        <end position="403"/>
    </location>
</feature>